<evidence type="ECO:0000259" key="1">
    <source>
        <dbReference type="Pfam" id="PF22938"/>
    </source>
</evidence>
<feature type="domain" description="Integrase p58-like C-terminal" evidence="1">
    <location>
        <begin position="2"/>
        <end position="35"/>
    </location>
</feature>
<dbReference type="InterPro" id="IPR054465">
    <property type="entry name" value="Integrase_p58-like_C"/>
</dbReference>
<dbReference type="Pfam" id="PF22938">
    <property type="entry name" value="Integrase_p58_C"/>
    <property type="match status" value="1"/>
</dbReference>
<keyword evidence="3" id="KW-1185">Reference proteome</keyword>
<gene>
    <name evidence="2" type="ORF">MCOR_23535</name>
</gene>
<dbReference type="EMBL" id="CACVKT020004153">
    <property type="protein sequence ID" value="CAC5388256.1"/>
    <property type="molecule type" value="Genomic_DNA"/>
</dbReference>
<name>A0A6J8BXU7_MYTCO</name>
<proteinExistence type="predicted"/>
<evidence type="ECO:0000313" key="2">
    <source>
        <dbReference type="EMBL" id="CAC5388256.1"/>
    </source>
</evidence>
<protein>
    <recommendedName>
        <fullName evidence="1">Integrase p58-like C-terminal domain-containing protein</fullName>
    </recommendedName>
</protein>
<organism evidence="2 3">
    <name type="scientific">Mytilus coruscus</name>
    <name type="common">Sea mussel</name>
    <dbReference type="NCBI Taxonomy" id="42192"/>
    <lineage>
        <taxon>Eukaryota</taxon>
        <taxon>Metazoa</taxon>
        <taxon>Spiralia</taxon>
        <taxon>Lophotrochozoa</taxon>
        <taxon>Mollusca</taxon>
        <taxon>Bivalvia</taxon>
        <taxon>Autobranchia</taxon>
        <taxon>Pteriomorphia</taxon>
        <taxon>Mytilida</taxon>
        <taxon>Mytiloidea</taxon>
        <taxon>Mytilidae</taxon>
        <taxon>Mytilinae</taxon>
        <taxon>Mytilus</taxon>
    </lineage>
</organism>
<accession>A0A6J8BXU7</accession>
<evidence type="ECO:0000313" key="3">
    <source>
        <dbReference type="Proteomes" id="UP000507470"/>
    </source>
</evidence>
<sequence>MGPYKVIRKISDIKYEIERCADNKRKIVHVDHLKPVVLQTDLNETDAKERGITGTLNQSEIDLELFDHIINDADDHSSHKEIDAVEMNSLKIYFLQMSTEEPLNIMAEEENFDQEKFIEFYYSKTCIVQLQTVTLVEGSHLKQNIQGTGKKGTYHLCRSRVPHSILPQSSKKKIGFKITYKICTWREGRHQN</sequence>
<dbReference type="Proteomes" id="UP000507470">
    <property type="component" value="Unassembled WGS sequence"/>
</dbReference>
<dbReference type="AlphaFoldDB" id="A0A6J8BXU7"/>
<reference evidence="2 3" key="1">
    <citation type="submission" date="2020-06" db="EMBL/GenBank/DDBJ databases">
        <authorList>
            <person name="Li R."/>
            <person name="Bekaert M."/>
        </authorList>
    </citation>
    <scope>NUCLEOTIDE SEQUENCE [LARGE SCALE GENOMIC DNA]</scope>
    <source>
        <strain evidence="3">wild</strain>
    </source>
</reference>